<dbReference type="InterPro" id="IPR027417">
    <property type="entry name" value="P-loop_NTPase"/>
</dbReference>
<comment type="caution">
    <text evidence="3">The sequence shown here is derived from an EMBL/GenBank/DDBJ whole genome shotgun (WGS) entry which is preliminary data.</text>
</comment>
<dbReference type="PRINTS" id="PR00364">
    <property type="entry name" value="DISEASERSIST"/>
</dbReference>
<dbReference type="Gene3D" id="1.25.40.10">
    <property type="entry name" value="Tetratricopeptide repeat domain"/>
    <property type="match status" value="1"/>
</dbReference>
<dbReference type="SUPFAM" id="SSF52540">
    <property type="entry name" value="P-loop containing nucleoside triphosphate hydrolases"/>
    <property type="match status" value="1"/>
</dbReference>
<evidence type="ECO:0000259" key="2">
    <source>
        <dbReference type="Pfam" id="PF13191"/>
    </source>
</evidence>
<accession>A0A3M2IZI7</accession>
<dbReference type="OrthoDB" id="7628974at2"/>
<dbReference type="InterPro" id="IPR011990">
    <property type="entry name" value="TPR-like_helical_dom_sf"/>
</dbReference>
<dbReference type="Pfam" id="PF13191">
    <property type="entry name" value="AAA_16"/>
    <property type="match status" value="1"/>
</dbReference>
<dbReference type="Pfam" id="PF13181">
    <property type="entry name" value="TPR_8"/>
    <property type="match status" value="1"/>
</dbReference>
<protein>
    <submittedName>
        <fullName evidence="3">Tetratricopeptide repeat protein</fullName>
    </submittedName>
</protein>
<keyword evidence="4" id="KW-1185">Reference proteome</keyword>
<dbReference type="AlphaFoldDB" id="A0A3M2IZI7"/>
<feature type="region of interest" description="Disordered" evidence="1">
    <location>
        <begin position="658"/>
        <end position="685"/>
    </location>
</feature>
<dbReference type="InterPro" id="IPR019734">
    <property type="entry name" value="TPR_rpt"/>
</dbReference>
<reference evidence="3 4" key="1">
    <citation type="submission" date="2018-10" db="EMBL/GenBank/DDBJ databases">
        <title>Isolation, diversity and antifungal activity of actinobacteria from wheat.</title>
        <authorList>
            <person name="Han C."/>
        </authorList>
    </citation>
    <scope>NUCLEOTIDE SEQUENCE [LARGE SCALE GENOMIC DNA]</scope>
    <source>
        <strain evidence="3 4">NEAU-YY56</strain>
    </source>
</reference>
<dbReference type="SUPFAM" id="SSF48452">
    <property type="entry name" value="TPR-like"/>
    <property type="match status" value="2"/>
</dbReference>
<name>A0A3M2IZI7_9CELL</name>
<evidence type="ECO:0000313" key="3">
    <source>
        <dbReference type="EMBL" id="RMI06539.1"/>
    </source>
</evidence>
<dbReference type="PANTHER" id="PTHR47691">
    <property type="entry name" value="REGULATOR-RELATED"/>
    <property type="match status" value="1"/>
</dbReference>
<dbReference type="RefSeq" id="WP_147463588.1">
    <property type="nucleotide sequence ID" value="NZ_RFFI01000107.1"/>
</dbReference>
<feature type="non-terminal residue" evidence="3">
    <location>
        <position position="1"/>
    </location>
</feature>
<organism evidence="3 4">
    <name type="scientific">Cellulomonas triticagri</name>
    <dbReference type="NCBI Taxonomy" id="2483352"/>
    <lineage>
        <taxon>Bacteria</taxon>
        <taxon>Bacillati</taxon>
        <taxon>Actinomycetota</taxon>
        <taxon>Actinomycetes</taxon>
        <taxon>Micrococcales</taxon>
        <taxon>Cellulomonadaceae</taxon>
        <taxon>Cellulomonas</taxon>
    </lineage>
</organism>
<feature type="domain" description="Orc1-like AAA ATPase" evidence="2">
    <location>
        <begin position="9"/>
        <end position="172"/>
    </location>
</feature>
<dbReference type="CDD" id="cd01120">
    <property type="entry name" value="RecA-like_superfamily"/>
    <property type="match status" value="1"/>
</dbReference>
<dbReference type="Proteomes" id="UP000269289">
    <property type="component" value="Unassembled WGS sequence"/>
</dbReference>
<evidence type="ECO:0000313" key="4">
    <source>
        <dbReference type="Proteomes" id="UP000269289"/>
    </source>
</evidence>
<evidence type="ECO:0000256" key="1">
    <source>
        <dbReference type="SAM" id="MobiDB-lite"/>
    </source>
</evidence>
<dbReference type="SMART" id="SM00028">
    <property type="entry name" value="TPR"/>
    <property type="match status" value="3"/>
</dbReference>
<proteinExistence type="predicted"/>
<dbReference type="EMBL" id="RFFI01000107">
    <property type="protein sequence ID" value="RMI06539.1"/>
    <property type="molecule type" value="Genomic_DNA"/>
</dbReference>
<dbReference type="PANTHER" id="PTHR47691:SF3">
    <property type="entry name" value="HTH-TYPE TRANSCRIPTIONAL REGULATOR RV0890C-RELATED"/>
    <property type="match status" value="1"/>
</dbReference>
<dbReference type="InterPro" id="IPR041664">
    <property type="entry name" value="AAA_16"/>
</dbReference>
<dbReference type="Gene3D" id="3.40.50.300">
    <property type="entry name" value="P-loop containing nucleotide triphosphate hydrolases"/>
    <property type="match status" value="1"/>
</dbReference>
<gene>
    <name evidence="3" type="ORF">EBM89_16205</name>
</gene>
<sequence>PLPGALADFTGRETERAALAAALCAPAAGVALAVVTGPPGFGKTTLAAQVARDVRGHVDQVLFLDLRGVDPDPVTPDAAVRRVADALGVVDLPPDPHAAADHVRGLLAGRRVLLVLDNAAGEEQVRPLLPPEGGSAVLVTSRRTLAGLDATHRVALDRLTPADSVALLARMLGAGADGAGDLARLAELCADVPLALRIAGHRLATRSGWSVAGLVRRMASDDRRLDALAAGDLRVKAAFTSSYEQLGPGAQRLFRRLALVDAPDTGAGLAAVLVGETLWRTEDLLDELTDLSLVQHHRGDRFQLHDLLRLFARYELDLQEDPATVAAVRASADDWLLATTVRAGRRFEPDFADDPDRDAAATAGPVLDLGGPEGAGAWLRAESGSWLAALRRAATAGDHRRVVDVAEALHWFSDLWSRWGHWPEVFDLSADAATRLGDDRLVATHEGYRAWAQLECRGDAGRAAAAADRALAAARRAGDRAQEGWALSYGSWIAGRVGDLVTAEASARAAVACQLASGDREAAPQALLALASAQSRLGRYEDAVATIREAVALLEDPATRPRAQVAAFTSASAHDYLANALAGAQRWAEARDAATTALGIAADLGVPRTAAASHHVRGRAHAALGDPVAAVADLEAALALRREIGDTVRADLVAEDLERVRRTRASGDEEPSTSTGVVTEADASR</sequence>